<comment type="caution">
    <text evidence="1">The sequence shown here is derived from an EMBL/GenBank/DDBJ whole genome shotgun (WGS) entry which is preliminary data.</text>
</comment>
<dbReference type="EMBL" id="LBXO01000005">
    <property type="protein sequence ID" value="KKR33637.1"/>
    <property type="molecule type" value="Genomic_DNA"/>
</dbReference>
<gene>
    <name evidence="1" type="ORF">UT64_C0005G0017</name>
</gene>
<name>A0A0G0T731_9BACT</name>
<protein>
    <submittedName>
        <fullName evidence="1">Uncharacterized protein</fullName>
    </submittedName>
</protein>
<evidence type="ECO:0000313" key="2">
    <source>
        <dbReference type="Proteomes" id="UP000034137"/>
    </source>
</evidence>
<organism evidence="1 2">
    <name type="scientific">Candidatus Falkowbacteria bacterium GW2011_GWF2_39_8</name>
    <dbReference type="NCBI Taxonomy" id="1618642"/>
    <lineage>
        <taxon>Bacteria</taxon>
        <taxon>Candidatus Falkowiibacteriota</taxon>
    </lineage>
</organism>
<accession>A0A0G0T731</accession>
<evidence type="ECO:0000313" key="1">
    <source>
        <dbReference type="EMBL" id="KKR33637.1"/>
    </source>
</evidence>
<dbReference type="Proteomes" id="UP000034137">
    <property type="component" value="Unassembled WGS sequence"/>
</dbReference>
<reference evidence="1 2" key="1">
    <citation type="journal article" date="2015" name="Nature">
        <title>rRNA introns, odd ribosomes, and small enigmatic genomes across a large radiation of phyla.</title>
        <authorList>
            <person name="Brown C.T."/>
            <person name="Hug L.A."/>
            <person name="Thomas B.C."/>
            <person name="Sharon I."/>
            <person name="Castelle C.J."/>
            <person name="Singh A."/>
            <person name="Wilkins M.J."/>
            <person name="Williams K.H."/>
            <person name="Banfield J.F."/>
        </authorList>
    </citation>
    <scope>NUCLEOTIDE SEQUENCE [LARGE SCALE GENOMIC DNA]</scope>
</reference>
<dbReference type="AlphaFoldDB" id="A0A0G0T731"/>
<proteinExistence type="predicted"/>
<sequence length="47" mass="5420">MSIIEEAKKYFHKMVQDFNSDPYGLVNHLKEMEKWATGDCTVVSMAP</sequence>